<dbReference type="GO" id="GO:0016020">
    <property type="term" value="C:membrane"/>
    <property type="evidence" value="ECO:0007669"/>
    <property type="project" value="UniProtKB-SubCell"/>
</dbReference>
<name>C5FH33_ARTOC</name>
<dbReference type="Proteomes" id="UP000002035">
    <property type="component" value="Unassembled WGS sequence"/>
</dbReference>
<evidence type="ECO:0000256" key="4">
    <source>
        <dbReference type="ARBA" id="ARBA00022617"/>
    </source>
</evidence>
<dbReference type="GO" id="GO:0016705">
    <property type="term" value="F:oxidoreductase activity, acting on paired donors, with incorporation or reduction of molecular oxygen"/>
    <property type="evidence" value="ECO:0007669"/>
    <property type="project" value="InterPro"/>
</dbReference>
<dbReference type="OrthoDB" id="1844152at2759"/>
<dbReference type="VEuPathDB" id="FungiDB:MCYG_01482"/>
<dbReference type="Pfam" id="PF00067">
    <property type="entry name" value="p450"/>
    <property type="match status" value="1"/>
</dbReference>
<evidence type="ECO:0000256" key="9">
    <source>
        <dbReference type="ARBA" id="ARBA00023004"/>
    </source>
</evidence>
<keyword evidence="9" id="KW-0408">Iron</keyword>
<keyword evidence="8" id="KW-0560">Oxidoreductase</keyword>
<protein>
    <recommendedName>
        <fullName evidence="15">Cytochrome P450</fullName>
    </recommendedName>
</protein>
<evidence type="ECO:0000256" key="2">
    <source>
        <dbReference type="ARBA" id="ARBA00004370"/>
    </source>
</evidence>
<evidence type="ECO:0000256" key="6">
    <source>
        <dbReference type="ARBA" id="ARBA00022723"/>
    </source>
</evidence>
<dbReference type="AlphaFoldDB" id="C5FH33"/>
<keyword evidence="11 12" id="KW-0472">Membrane</keyword>
<evidence type="ECO:0000256" key="12">
    <source>
        <dbReference type="SAM" id="Phobius"/>
    </source>
</evidence>
<comment type="similarity">
    <text evidence="3">Belongs to the cytochrome P450 family.</text>
</comment>
<dbReference type="RefSeq" id="XP_002848548.1">
    <property type="nucleotide sequence ID" value="XM_002848502.1"/>
</dbReference>
<comment type="subcellular location">
    <subcellularLocation>
        <location evidence="2">Membrane</location>
    </subcellularLocation>
</comment>
<dbReference type="OMA" id="DKLMIAS"/>
<organism evidence="13 14">
    <name type="scientific">Arthroderma otae (strain ATCC MYA-4605 / CBS 113480)</name>
    <name type="common">Microsporum canis</name>
    <dbReference type="NCBI Taxonomy" id="554155"/>
    <lineage>
        <taxon>Eukaryota</taxon>
        <taxon>Fungi</taxon>
        <taxon>Dikarya</taxon>
        <taxon>Ascomycota</taxon>
        <taxon>Pezizomycotina</taxon>
        <taxon>Eurotiomycetes</taxon>
        <taxon>Eurotiomycetidae</taxon>
        <taxon>Onygenales</taxon>
        <taxon>Arthrodermataceae</taxon>
        <taxon>Microsporum</taxon>
    </lineage>
</organism>
<dbReference type="PANTHER" id="PTHR46206">
    <property type="entry name" value="CYTOCHROME P450"/>
    <property type="match status" value="1"/>
</dbReference>
<evidence type="ECO:0000256" key="5">
    <source>
        <dbReference type="ARBA" id="ARBA00022692"/>
    </source>
</evidence>
<dbReference type="InterPro" id="IPR001128">
    <property type="entry name" value="Cyt_P450"/>
</dbReference>
<dbReference type="GO" id="GO:0004497">
    <property type="term" value="F:monooxygenase activity"/>
    <property type="evidence" value="ECO:0007669"/>
    <property type="project" value="UniProtKB-KW"/>
</dbReference>
<proteinExistence type="inferred from homology"/>
<dbReference type="Gene3D" id="1.10.630.10">
    <property type="entry name" value="Cytochrome P450"/>
    <property type="match status" value="1"/>
</dbReference>
<dbReference type="GeneID" id="9230686"/>
<keyword evidence="5 12" id="KW-0812">Transmembrane</keyword>
<gene>
    <name evidence="13" type="ORF">MCYG_01482</name>
</gene>
<dbReference type="STRING" id="554155.C5FH33"/>
<dbReference type="HOGENOM" id="CLU_739604_0_0_1"/>
<reference evidence="14" key="1">
    <citation type="journal article" date="2012" name="MBio">
        <title>Comparative genome analysis of Trichophyton rubrum and related dermatophytes reveals candidate genes involved in infection.</title>
        <authorList>
            <person name="Martinez D.A."/>
            <person name="Oliver B.G."/>
            <person name="Graeser Y."/>
            <person name="Goldberg J.M."/>
            <person name="Li W."/>
            <person name="Martinez-Rossi N.M."/>
            <person name="Monod M."/>
            <person name="Shelest E."/>
            <person name="Barton R.C."/>
            <person name="Birch E."/>
            <person name="Brakhage A.A."/>
            <person name="Chen Z."/>
            <person name="Gurr S.J."/>
            <person name="Heiman D."/>
            <person name="Heitman J."/>
            <person name="Kosti I."/>
            <person name="Rossi A."/>
            <person name="Saif S."/>
            <person name="Samalova M."/>
            <person name="Saunders C.W."/>
            <person name="Shea T."/>
            <person name="Summerbell R.C."/>
            <person name="Xu J."/>
            <person name="Young S."/>
            <person name="Zeng Q."/>
            <person name="Birren B.W."/>
            <person name="Cuomo C.A."/>
            <person name="White T.C."/>
        </authorList>
    </citation>
    <scope>NUCLEOTIDE SEQUENCE [LARGE SCALE GENOMIC DNA]</scope>
    <source>
        <strain evidence="14">ATCC MYA-4605 / CBS 113480</strain>
    </source>
</reference>
<keyword evidence="4" id="KW-0349">Heme</keyword>
<evidence type="ECO:0000313" key="13">
    <source>
        <dbReference type="EMBL" id="EEQ28663.1"/>
    </source>
</evidence>
<keyword evidence="6" id="KW-0479">Metal-binding</keyword>
<evidence type="ECO:0000313" key="14">
    <source>
        <dbReference type="Proteomes" id="UP000002035"/>
    </source>
</evidence>
<dbReference type="GO" id="GO:0005506">
    <property type="term" value="F:iron ion binding"/>
    <property type="evidence" value="ECO:0007669"/>
    <property type="project" value="InterPro"/>
</dbReference>
<evidence type="ECO:0000256" key="11">
    <source>
        <dbReference type="ARBA" id="ARBA00023136"/>
    </source>
</evidence>
<keyword evidence="7 12" id="KW-1133">Transmembrane helix</keyword>
<keyword evidence="14" id="KW-1185">Reference proteome</keyword>
<evidence type="ECO:0000256" key="3">
    <source>
        <dbReference type="ARBA" id="ARBA00010617"/>
    </source>
</evidence>
<feature type="transmembrane region" description="Helical" evidence="12">
    <location>
        <begin position="230"/>
        <end position="259"/>
    </location>
</feature>
<evidence type="ECO:0008006" key="15">
    <source>
        <dbReference type="Google" id="ProtNLM"/>
    </source>
</evidence>
<dbReference type="SUPFAM" id="SSF48264">
    <property type="entry name" value="Cytochrome P450"/>
    <property type="match status" value="1"/>
</dbReference>
<evidence type="ECO:0000256" key="1">
    <source>
        <dbReference type="ARBA" id="ARBA00001971"/>
    </source>
</evidence>
<dbReference type="GO" id="GO:0020037">
    <property type="term" value="F:heme binding"/>
    <property type="evidence" value="ECO:0007669"/>
    <property type="project" value="InterPro"/>
</dbReference>
<dbReference type="InterPro" id="IPR036396">
    <property type="entry name" value="Cyt_P450_sf"/>
</dbReference>
<evidence type="ECO:0000256" key="8">
    <source>
        <dbReference type="ARBA" id="ARBA00023002"/>
    </source>
</evidence>
<evidence type="ECO:0000256" key="10">
    <source>
        <dbReference type="ARBA" id="ARBA00023033"/>
    </source>
</evidence>
<dbReference type="eggNOG" id="ENOG502SJ64">
    <property type="taxonomic scope" value="Eukaryota"/>
</dbReference>
<dbReference type="EMBL" id="DS995702">
    <property type="protein sequence ID" value="EEQ28663.1"/>
    <property type="molecule type" value="Genomic_DNA"/>
</dbReference>
<accession>C5FH33</accession>
<dbReference type="PANTHER" id="PTHR46206:SF5">
    <property type="entry name" value="P450, PUTATIVE (EUROFUNG)-RELATED"/>
    <property type="match status" value="1"/>
</dbReference>
<evidence type="ECO:0000256" key="7">
    <source>
        <dbReference type="ARBA" id="ARBA00022989"/>
    </source>
</evidence>
<keyword evidence="10" id="KW-0503">Monooxygenase</keyword>
<sequence>MSKGLREHGPVIMVKRNGNKEMLVSDQYARRILTEDKTFSFENGMAKVLGINWLINLHEGSFFRDLDTIARDFSGRRLNQVIPKVWPIFERAVSEVAAAARHKKPTDIKPILHSTLAEVTITIFLGQKYVNPEYSKSVIALSRDISELMGLVPNKPFCARKLPLLWQIYTWIRIMLIRIPWDFGRKFAGELWTDISAKQTPCDTKDETIVEYLIRRYASKNGYVPIASRIWIIVLIITIAFVSVHQTVATIIWITYYLALHPESQKAIHSEISSIMSSQEGTTFDSSDMAKAVVTDSFIREVLRMKGDTINVARLTVKEVEMAGYRIPKEIKSWVLALLKHSRIELEGGKFEVINWYNIASVPPQGRLLLEDYE</sequence>
<comment type="cofactor">
    <cofactor evidence="1">
        <name>heme</name>
        <dbReference type="ChEBI" id="CHEBI:30413"/>
    </cofactor>
</comment>